<dbReference type="EMBL" id="JRKL02000136">
    <property type="protein sequence ID" value="KAF3974679.1"/>
    <property type="molecule type" value="Genomic_DNA"/>
</dbReference>
<dbReference type="PANTHER" id="PTHR46890:SF48">
    <property type="entry name" value="RNA-DIRECTED DNA POLYMERASE"/>
    <property type="match status" value="1"/>
</dbReference>
<dbReference type="AlphaFoldDB" id="A0A8J4RU86"/>
<feature type="domain" description="Reverse transcriptase" evidence="1">
    <location>
        <begin position="2"/>
        <end position="133"/>
    </location>
</feature>
<evidence type="ECO:0000313" key="3">
    <source>
        <dbReference type="Proteomes" id="UP000737018"/>
    </source>
</evidence>
<name>A0A8J4RU86_9ROSI</name>
<protein>
    <recommendedName>
        <fullName evidence="1">Reverse transcriptase domain-containing protein</fullName>
    </recommendedName>
</protein>
<dbReference type="InterPro" id="IPR000477">
    <property type="entry name" value="RT_dom"/>
</dbReference>
<dbReference type="Proteomes" id="UP000737018">
    <property type="component" value="Unassembled WGS sequence"/>
</dbReference>
<organism evidence="2 3">
    <name type="scientific">Castanea mollissima</name>
    <name type="common">Chinese chestnut</name>
    <dbReference type="NCBI Taxonomy" id="60419"/>
    <lineage>
        <taxon>Eukaryota</taxon>
        <taxon>Viridiplantae</taxon>
        <taxon>Streptophyta</taxon>
        <taxon>Embryophyta</taxon>
        <taxon>Tracheophyta</taxon>
        <taxon>Spermatophyta</taxon>
        <taxon>Magnoliopsida</taxon>
        <taxon>eudicotyledons</taxon>
        <taxon>Gunneridae</taxon>
        <taxon>Pentapetalae</taxon>
        <taxon>rosids</taxon>
        <taxon>fabids</taxon>
        <taxon>Fagales</taxon>
        <taxon>Fagaceae</taxon>
        <taxon>Castanea</taxon>
    </lineage>
</organism>
<dbReference type="Pfam" id="PF00078">
    <property type="entry name" value="RVT_1"/>
    <property type="match status" value="1"/>
</dbReference>
<evidence type="ECO:0000313" key="2">
    <source>
        <dbReference type="EMBL" id="KAF3974679.1"/>
    </source>
</evidence>
<dbReference type="PANTHER" id="PTHR46890">
    <property type="entry name" value="NON-LTR RETROLELEMENT REVERSE TRANSCRIPTASE-LIKE PROTEIN-RELATED"/>
    <property type="match status" value="1"/>
</dbReference>
<accession>A0A8J4RU86</accession>
<reference evidence="2" key="1">
    <citation type="submission" date="2020-03" db="EMBL/GenBank/DDBJ databases">
        <title>Castanea mollissima Vanexum genome sequencing.</title>
        <authorList>
            <person name="Staton M."/>
        </authorList>
    </citation>
    <scope>NUCLEOTIDE SEQUENCE</scope>
    <source>
        <tissue evidence="2">Leaf</tissue>
    </source>
</reference>
<keyword evidence="3" id="KW-1185">Reference proteome</keyword>
<dbReference type="OrthoDB" id="1430937at2759"/>
<proteinExistence type="predicted"/>
<sequence>MIHPAQSGLVPDCRATDNYILAQELLHYIHHKKCETSLLAVKLDLDKAYDKLDWSFIKFTLHFYLFPDPIIDLILACISSSTVSILWNGVISSSFKPNRGIQQGDPLSPYLFILYLNHLSLALDQALHTKRLSPICMGRQPIGFNHVLFAMIFSYSLKQHSMTAGFHLIFLLSFVNGWVKFLILASGTEDVKTNALCSMLEDASAETNVGQQCKSGAAPLAHKFNYNQCEAEASDTEHQWACKDVLETIEIVPYHEVFIHSFRDYNTRGL</sequence>
<gene>
    <name evidence="2" type="ORF">CMV_002003</name>
</gene>
<comment type="caution">
    <text evidence="2">The sequence shown here is derived from an EMBL/GenBank/DDBJ whole genome shotgun (WGS) entry which is preliminary data.</text>
</comment>
<evidence type="ECO:0000259" key="1">
    <source>
        <dbReference type="Pfam" id="PF00078"/>
    </source>
</evidence>
<dbReference type="InterPro" id="IPR052343">
    <property type="entry name" value="Retrotransposon-Effector_Assoc"/>
</dbReference>